<reference evidence="2" key="1">
    <citation type="journal article" date="2017" name="Med. Chem. Commun.">
        <title>Nonomuraea sp. ATCC 55076 harbours the largest actinomycete chromosome to date and the kistamicin biosynthetic gene cluster.</title>
        <authorList>
            <person name="Nazari B."/>
            <person name="Forneris C.C."/>
            <person name="Gibson M.I."/>
            <person name="Moon K."/>
            <person name="Schramma K.R."/>
            <person name="Seyedsayamdost M.R."/>
        </authorList>
    </citation>
    <scope>NUCLEOTIDE SEQUENCE [LARGE SCALE GENOMIC DNA]</scope>
    <source>
        <strain evidence="2">ATCC 55076</strain>
    </source>
</reference>
<dbReference type="AlphaFoldDB" id="A0A1V0A5B1"/>
<dbReference type="EMBL" id="CP017717">
    <property type="protein sequence ID" value="AQZ65390.1"/>
    <property type="molecule type" value="Genomic_DNA"/>
</dbReference>
<keyword evidence="2" id="KW-1185">Reference proteome</keyword>
<dbReference type="OrthoDB" id="3532930at2"/>
<accession>A0A1V0A5B1</accession>
<evidence type="ECO:0000313" key="2">
    <source>
        <dbReference type="Proteomes" id="UP000190797"/>
    </source>
</evidence>
<dbReference type="RefSeq" id="WP_080041652.1">
    <property type="nucleotide sequence ID" value="NZ_CP017717.1"/>
</dbReference>
<sequence length="92" mass="10180">MERLRQDLQRLQGEGGQSLKVHLQRARLTENQLGKWQAAQDLLATTERTQTTLGLAIERVYSVYADIVEALAATVDTAKSADRTAANGIKRT</sequence>
<gene>
    <name evidence="1" type="ORF">BKM31_31570</name>
</gene>
<dbReference type="Proteomes" id="UP000190797">
    <property type="component" value="Chromosome"/>
</dbReference>
<protein>
    <submittedName>
        <fullName evidence="1">Uncharacterized protein</fullName>
    </submittedName>
</protein>
<proteinExistence type="predicted"/>
<dbReference type="KEGG" id="noa:BKM31_31570"/>
<name>A0A1V0A5B1_9ACTN</name>
<evidence type="ECO:0000313" key="1">
    <source>
        <dbReference type="EMBL" id="AQZ65390.1"/>
    </source>
</evidence>
<organism evidence="1 2">
    <name type="scientific">[Actinomadura] parvosata subsp. kistnae</name>
    <dbReference type="NCBI Taxonomy" id="1909395"/>
    <lineage>
        <taxon>Bacteria</taxon>
        <taxon>Bacillati</taxon>
        <taxon>Actinomycetota</taxon>
        <taxon>Actinomycetes</taxon>
        <taxon>Streptosporangiales</taxon>
        <taxon>Streptosporangiaceae</taxon>
        <taxon>Nonomuraea</taxon>
    </lineage>
</organism>